<organism evidence="3 4">
    <name type="scientific">Corynebacterium variabile</name>
    <dbReference type="NCBI Taxonomy" id="1727"/>
    <lineage>
        <taxon>Bacteria</taxon>
        <taxon>Bacillati</taxon>
        <taxon>Actinomycetota</taxon>
        <taxon>Actinomycetes</taxon>
        <taxon>Mycobacteriales</taxon>
        <taxon>Corynebacteriaceae</taxon>
        <taxon>Corynebacterium</taxon>
    </lineage>
</organism>
<proteinExistence type="predicted"/>
<dbReference type="OMA" id="TWTSSAI"/>
<evidence type="ECO:0000256" key="1">
    <source>
        <dbReference type="SAM" id="Phobius"/>
    </source>
</evidence>
<evidence type="ECO:0000259" key="2">
    <source>
        <dbReference type="Pfam" id="PF12229"/>
    </source>
</evidence>
<dbReference type="Pfam" id="PF12229">
    <property type="entry name" value="PG_binding_4"/>
    <property type="match status" value="1"/>
</dbReference>
<keyword evidence="4" id="KW-1185">Reference proteome</keyword>
<dbReference type="InterPro" id="IPR052913">
    <property type="entry name" value="Glycopeptide_resist_protein"/>
</dbReference>
<keyword evidence="1" id="KW-0812">Transmembrane</keyword>
<dbReference type="EMBL" id="FAUH01000011">
    <property type="protein sequence ID" value="CUU66389.1"/>
    <property type="molecule type" value="Genomic_DNA"/>
</dbReference>
<name>A0A0X2NNI2_9CORY</name>
<reference evidence="4" key="1">
    <citation type="submission" date="2015-11" db="EMBL/GenBank/DDBJ databases">
        <authorList>
            <person name="Dugat-Bony E."/>
        </authorList>
    </citation>
    <scope>NUCLEOTIDE SEQUENCE [LARGE SCALE GENOMIC DNA]</scope>
    <source>
        <strain evidence="4">Mu292</strain>
    </source>
</reference>
<dbReference type="Proteomes" id="UP000182498">
    <property type="component" value="Unassembled WGS sequence"/>
</dbReference>
<dbReference type="Pfam" id="PF04294">
    <property type="entry name" value="VanW"/>
    <property type="match status" value="1"/>
</dbReference>
<keyword evidence="1" id="KW-0472">Membrane</keyword>
<protein>
    <submittedName>
        <fullName evidence="3">Uncharacterized vancomycin resistance protein</fullName>
    </submittedName>
</protein>
<evidence type="ECO:0000313" key="3">
    <source>
        <dbReference type="EMBL" id="CUU66389.1"/>
    </source>
</evidence>
<gene>
    <name evidence="3" type="ORF">CVAR292_01733</name>
</gene>
<keyword evidence="1" id="KW-1133">Transmembrane helix</keyword>
<dbReference type="AlphaFoldDB" id="A0A0X2NNI2"/>
<dbReference type="InterPro" id="IPR007391">
    <property type="entry name" value="Vancomycin_resist_VanW"/>
</dbReference>
<accession>A0A0X2NNI2</accession>
<feature type="transmembrane region" description="Helical" evidence="1">
    <location>
        <begin position="21"/>
        <end position="40"/>
    </location>
</feature>
<dbReference type="PANTHER" id="PTHR35788">
    <property type="entry name" value="EXPORTED PROTEIN-RELATED"/>
    <property type="match status" value="1"/>
</dbReference>
<dbReference type="InterPro" id="IPR022029">
    <property type="entry name" value="YoaR-like_PG-bd"/>
</dbReference>
<dbReference type="OrthoDB" id="9813301at2"/>
<dbReference type="PANTHER" id="PTHR35788:SF1">
    <property type="entry name" value="EXPORTED PROTEIN"/>
    <property type="match status" value="1"/>
</dbReference>
<feature type="domain" description="YoaR-like putative peptidoglycan binding" evidence="2">
    <location>
        <begin position="225"/>
        <end position="329"/>
    </location>
</feature>
<evidence type="ECO:0000313" key="4">
    <source>
        <dbReference type="Proteomes" id="UP000182498"/>
    </source>
</evidence>
<sequence length="573" mass="62206">MSSRTHDVHAPRRANRSLFRRLWWLWTLLGVLGIGGVLYATDLVMSEGTVPRGVSVGGVDIGGMSPNQAEVRLRNQLADEVKTPVDVTAGGLETTVDPVTSGLTVDWDATVDQAGEQPKNPITRVTSFWQTREVGTVSHFNDNLVNGTVRRVADDLSQDASNATLAINDQGKADIADDVDGQSVEQDAVDAAIRDNWLNTDHRVSVDADVTRAAVSREEADKVAREVVDKVTSGDLVFAGRDNVEGVLRPADMGRVVTFVPDGDSLRTDWNTEAAKEILTGQLGQTEVEFRNANFEVNGNDLTVIPSQDGVEIDWEKTLDKLQDKLLDTRERHHDVTYNDRKATYTTEMAEKATFDDVMGEFSTDGFASDSGVNIRRVAEQVNGAIVLPGETFSLNGYTGPRGEAQGYVDAGVIQDGHADTAVGGGISQFATTLYNASYFAGMEDVAHTAHSYYISRYPAGREATVYEGAIDLQFKNTFDTPVLIQASADSSSVSVKLRGVRHVDVESIPGAKTNYTDPERIELEGDKCSPSSGSRGFTTTDTRVVRDLSGREVSRNTTTTKYDPSPIVTCKK</sequence>